<evidence type="ECO:0000313" key="2">
    <source>
        <dbReference type="Proteomes" id="UP000515237"/>
    </source>
</evidence>
<keyword evidence="1" id="KW-0808">Transferase</keyword>
<dbReference type="GO" id="GO:0016301">
    <property type="term" value="F:kinase activity"/>
    <property type="evidence" value="ECO:0007669"/>
    <property type="project" value="UniProtKB-KW"/>
</dbReference>
<dbReference type="AlphaFoldDB" id="A0A7G7G504"/>
<dbReference type="EMBL" id="CP055156">
    <property type="protein sequence ID" value="QNF32238.1"/>
    <property type="molecule type" value="Genomic_DNA"/>
</dbReference>
<reference evidence="1 2" key="1">
    <citation type="journal article" date="2018" name="Int. J. Syst. Evol. Microbiol.">
        <title>Adhaeribacter swui sp. nov., isolated from wet mud.</title>
        <authorList>
            <person name="Kim D.U."/>
            <person name="Kim K.W."/>
            <person name="Kang M.S."/>
            <person name="Kim J.Y."/>
            <person name="Jang J.H."/>
            <person name="Kim M.K."/>
        </authorList>
    </citation>
    <scope>NUCLEOTIDE SEQUENCE [LARGE SCALE GENOMIC DNA]</scope>
    <source>
        <strain evidence="1 2">KCTC 52873</strain>
    </source>
</reference>
<accession>A0A7G7G504</accession>
<proteinExistence type="predicted"/>
<dbReference type="Proteomes" id="UP000515237">
    <property type="component" value="Chromosome"/>
</dbReference>
<dbReference type="KEGG" id="aswu:HUW51_05645"/>
<sequence>MNAAQVDLQQLRIKHILYKAKVRSAVYGGSYDAAFFSRLGPVNTWFDSVGLLKYKNEPEMRELNGLQQEINLFVNHLTDLYKRGKIDEAYDGLSVIEEKSIQFLNLVTLMEQRLGD</sequence>
<evidence type="ECO:0000313" key="1">
    <source>
        <dbReference type="EMBL" id="QNF32238.1"/>
    </source>
</evidence>
<organism evidence="1 2">
    <name type="scientific">Adhaeribacter swui</name>
    <dbReference type="NCBI Taxonomy" id="2086471"/>
    <lineage>
        <taxon>Bacteria</taxon>
        <taxon>Pseudomonadati</taxon>
        <taxon>Bacteroidota</taxon>
        <taxon>Cytophagia</taxon>
        <taxon>Cytophagales</taxon>
        <taxon>Hymenobacteraceae</taxon>
        <taxon>Adhaeribacter</taxon>
    </lineage>
</organism>
<keyword evidence="2" id="KW-1185">Reference proteome</keyword>
<keyword evidence="1" id="KW-0418">Kinase</keyword>
<dbReference type="RefSeq" id="WP_185273018.1">
    <property type="nucleotide sequence ID" value="NZ_CP055156.1"/>
</dbReference>
<gene>
    <name evidence="1" type="ORF">HUW51_05645</name>
</gene>
<name>A0A7G7G504_9BACT</name>
<protein>
    <submittedName>
        <fullName evidence="1">Histidine kinase</fullName>
    </submittedName>
</protein>